<proteinExistence type="predicted"/>
<feature type="region of interest" description="Disordered" evidence="1">
    <location>
        <begin position="15"/>
        <end position="50"/>
    </location>
</feature>
<accession>A0ABU1X9X9</accession>
<protein>
    <submittedName>
        <fullName evidence="2">Uncharacterized protein</fullName>
    </submittedName>
</protein>
<dbReference type="Proteomes" id="UP001251217">
    <property type="component" value="Unassembled WGS sequence"/>
</dbReference>
<dbReference type="RefSeq" id="WP_310399098.1">
    <property type="nucleotide sequence ID" value="NZ_JAVDWW010000001.1"/>
</dbReference>
<evidence type="ECO:0000256" key="1">
    <source>
        <dbReference type="SAM" id="MobiDB-lite"/>
    </source>
</evidence>
<gene>
    <name evidence="2" type="ORF">J2W56_001068</name>
</gene>
<comment type="caution">
    <text evidence="2">The sequence shown here is derived from an EMBL/GenBank/DDBJ whole genome shotgun (WGS) entry which is preliminary data.</text>
</comment>
<reference evidence="2 3" key="1">
    <citation type="submission" date="2023-07" db="EMBL/GenBank/DDBJ databases">
        <title>Sorghum-associated microbial communities from plants grown in Nebraska, USA.</title>
        <authorList>
            <person name="Schachtman D."/>
        </authorList>
    </citation>
    <scope>NUCLEOTIDE SEQUENCE [LARGE SCALE GENOMIC DNA]</scope>
    <source>
        <strain evidence="2 3">4272</strain>
    </source>
</reference>
<evidence type="ECO:0000313" key="3">
    <source>
        <dbReference type="Proteomes" id="UP001251217"/>
    </source>
</evidence>
<sequence length="50" mass="5295">MTNDREIGIEAMRKLMPGATSGGAVGRRGAASAAAQRRADQPRRSTPQNQ</sequence>
<name>A0ABU1X9X9_9NOCA</name>
<organism evidence="2 3">
    <name type="scientific">Nocardia kruczakiae</name>
    <dbReference type="NCBI Taxonomy" id="261477"/>
    <lineage>
        <taxon>Bacteria</taxon>
        <taxon>Bacillati</taxon>
        <taxon>Actinomycetota</taxon>
        <taxon>Actinomycetes</taxon>
        <taxon>Mycobacteriales</taxon>
        <taxon>Nocardiaceae</taxon>
        <taxon>Nocardia</taxon>
    </lineage>
</organism>
<evidence type="ECO:0000313" key="2">
    <source>
        <dbReference type="EMBL" id="MDR7167350.1"/>
    </source>
</evidence>
<dbReference type="EMBL" id="JAVDWW010000001">
    <property type="protein sequence ID" value="MDR7167350.1"/>
    <property type="molecule type" value="Genomic_DNA"/>
</dbReference>
<keyword evidence="3" id="KW-1185">Reference proteome</keyword>
<feature type="compositionally biased region" description="Low complexity" evidence="1">
    <location>
        <begin position="27"/>
        <end position="36"/>
    </location>
</feature>